<gene>
    <name evidence="5" type="ORF">DF185_16125</name>
</gene>
<dbReference type="EMBL" id="QFLI01000007">
    <property type="protein sequence ID" value="PXX98901.1"/>
    <property type="molecule type" value="Genomic_DNA"/>
</dbReference>
<dbReference type="Gene3D" id="2.130.10.10">
    <property type="entry name" value="YVTN repeat-like/Quinoprotein amine dehydrogenase"/>
    <property type="match status" value="1"/>
</dbReference>
<evidence type="ECO:0000313" key="6">
    <source>
        <dbReference type="Proteomes" id="UP000248079"/>
    </source>
</evidence>
<evidence type="ECO:0000256" key="2">
    <source>
        <dbReference type="ARBA" id="ARBA00022737"/>
    </source>
</evidence>
<dbReference type="PROSITE" id="PS51854">
    <property type="entry name" value="CSPG"/>
    <property type="match status" value="1"/>
</dbReference>
<organism evidence="5 6">
    <name type="scientific">Marinifilum breve</name>
    <dbReference type="NCBI Taxonomy" id="2184082"/>
    <lineage>
        <taxon>Bacteria</taxon>
        <taxon>Pseudomonadati</taxon>
        <taxon>Bacteroidota</taxon>
        <taxon>Bacteroidia</taxon>
        <taxon>Marinilabiliales</taxon>
        <taxon>Marinifilaceae</taxon>
    </lineage>
</organism>
<feature type="signal peptide" evidence="4">
    <location>
        <begin position="1"/>
        <end position="21"/>
    </location>
</feature>
<accession>A0A2V3ZVI6</accession>
<evidence type="ECO:0000256" key="1">
    <source>
        <dbReference type="ARBA" id="ARBA00022729"/>
    </source>
</evidence>
<dbReference type="InterPro" id="IPR011044">
    <property type="entry name" value="Quino_amine_DH_bsu"/>
</dbReference>
<evidence type="ECO:0000313" key="5">
    <source>
        <dbReference type="EMBL" id="PXX98901.1"/>
    </source>
</evidence>
<dbReference type="InterPro" id="IPR051561">
    <property type="entry name" value="FRAS1_ECM"/>
</dbReference>
<dbReference type="PANTHER" id="PTHR45739">
    <property type="entry name" value="MATRIX PROTEIN, PUTATIVE-RELATED"/>
    <property type="match status" value="1"/>
</dbReference>
<dbReference type="InterPro" id="IPR011964">
    <property type="entry name" value="YVTN_b-propeller_repeat"/>
</dbReference>
<comment type="caution">
    <text evidence="5">The sequence shown here is derived from an EMBL/GenBank/DDBJ whole genome shotgun (WGS) entry which is preliminary data.</text>
</comment>
<dbReference type="PROSITE" id="PS51257">
    <property type="entry name" value="PROKAR_LIPOPROTEIN"/>
    <property type="match status" value="1"/>
</dbReference>
<keyword evidence="6" id="KW-1185">Reference proteome</keyword>
<dbReference type="SUPFAM" id="SSF50969">
    <property type="entry name" value="YVTN repeat-like/Quinoprotein amine dehydrogenase"/>
    <property type="match status" value="1"/>
</dbReference>
<dbReference type="NCBIfam" id="TIGR02276">
    <property type="entry name" value="beta_rpt_yvtn"/>
    <property type="match status" value="1"/>
</dbReference>
<dbReference type="GO" id="GO:0009653">
    <property type="term" value="P:anatomical structure morphogenesis"/>
    <property type="evidence" value="ECO:0007669"/>
    <property type="project" value="TreeGrafter"/>
</dbReference>
<dbReference type="AlphaFoldDB" id="A0A2V3ZVI6"/>
<sequence>MKKFLKFSLGLLIASSLFVSCSDDDNEMPSLSVNQGVTLENGATVTITPEVLSVVDTDTEDIDIVYTVTTATENGVLAHADELETAIESFTQADVAASKIVYVHNGSQTLTDEFSFSVTDGDNLLTGIFNINIGEKQISYFYVLNEGSSNGSITMINRNDEVTNNYFSTANGGVALGQYAQSMAMNEKYAFIVVTTGNGSGYVEVANKSDFKHYKTIDGFSYPREITLVGDKAYVSNGKGQDASYAKENNEIYVIDLKTMTKTGQISVGAGPEKMVVSNGKLYVANSGGWSNDDNTVTVIDTETDQVLETITVKSCPKDMVVDANGDVWVYCSGVPDWTNWPNVTYTDSGISKITESTSAVTSYELTNISTSGIKNIAINKAKDVVYFMSDAVYAMNITDTALPATKFIDATYYGMDVNPVSDNLWLCKAVDATTAGTVHVYSSDAEKLNEFAVGYMPNSTSFSY</sequence>
<dbReference type="InterPro" id="IPR039005">
    <property type="entry name" value="CSPG_rpt"/>
</dbReference>
<keyword evidence="3" id="KW-0325">Glycoprotein</keyword>
<feature type="chain" id="PRO_5015864527" evidence="4">
    <location>
        <begin position="22"/>
        <end position="465"/>
    </location>
</feature>
<proteinExistence type="predicted"/>
<reference evidence="5 6" key="1">
    <citation type="submission" date="2018-05" db="EMBL/GenBank/DDBJ databases">
        <title>Marinifilum breve JC075T sp. nov., a marine bacterium isolated from Yongle Blue Hole in the South China Sea.</title>
        <authorList>
            <person name="Fu T."/>
        </authorList>
    </citation>
    <scope>NUCLEOTIDE SEQUENCE [LARGE SCALE GENOMIC DNA]</scope>
    <source>
        <strain evidence="5 6">JC075</strain>
    </source>
</reference>
<dbReference type="RefSeq" id="WP_110361792.1">
    <property type="nucleotide sequence ID" value="NZ_QFLI01000007.1"/>
</dbReference>
<dbReference type="PANTHER" id="PTHR45739:SF1">
    <property type="entry name" value="EXTRACELLULAR MATRIX ORGANIZING PROTEIN FRAS1"/>
    <property type="match status" value="1"/>
</dbReference>
<protein>
    <submittedName>
        <fullName evidence="5">Uncharacterized protein</fullName>
    </submittedName>
</protein>
<keyword evidence="2" id="KW-0677">Repeat</keyword>
<dbReference type="InterPro" id="IPR015943">
    <property type="entry name" value="WD40/YVTN_repeat-like_dom_sf"/>
</dbReference>
<keyword evidence="1 4" id="KW-0732">Signal</keyword>
<dbReference type="Proteomes" id="UP000248079">
    <property type="component" value="Unassembled WGS sequence"/>
</dbReference>
<dbReference type="OrthoDB" id="792648at2"/>
<dbReference type="Pfam" id="PF16184">
    <property type="entry name" value="Cadherin_3"/>
    <property type="match status" value="1"/>
</dbReference>
<evidence type="ECO:0000256" key="3">
    <source>
        <dbReference type="ARBA" id="ARBA00023180"/>
    </source>
</evidence>
<dbReference type="SUPFAM" id="SSF63829">
    <property type="entry name" value="Calcium-dependent phosphotriesterase"/>
    <property type="match status" value="1"/>
</dbReference>
<evidence type="ECO:0000256" key="4">
    <source>
        <dbReference type="SAM" id="SignalP"/>
    </source>
</evidence>
<name>A0A2V3ZVI6_9BACT</name>